<dbReference type="PRINTS" id="PR00449">
    <property type="entry name" value="RASTRNSFRMNG"/>
</dbReference>
<dbReference type="PANTHER" id="PTHR42698:SF1">
    <property type="entry name" value="GTPASE ERA, MITOCHONDRIAL"/>
    <property type="match status" value="1"/>
</dbReference>
<dbReference type="GO" id="GO:0070181">
    <property type="term" value="F:small ribosomal subunit rRNA binding"/>
    <property type="evidence" value="ECO:0007669"/>
    <property type="project" value="UniProtKB-UniRule"/>
</dbReference>
<dbReference type="NCBIfam" id="TIGR00436">
    <property type="entry name" value="era"/>
    <property type="match status" value="1"/>
</dbReference>
<dbReference type="Proteomes" id="UP000002534">
    <property type="component" value="Chromosome"/>
</dbReference>
<gene>
    <name evidence="8 13" type="primary">era</name>
    <name evidence="13" type="ordered locus">Pcar_1405</name>
</gene>
<evidence type="ECO:0000256" key="9">
    <source>
        <dbReference type="PROSITE-ProRule" id="PRU01050"/>
    </source>
</evidence>
<dbReference type="GO" id="GO:0005525">
    <property type="term" value="F:GTP binding"/>
    <property type="evidence" value="ECO:0007669"/>
    <property type="project" value="UniProtKB-UniRule"/>
</dbReference>
<evidence type="ECO:0000256" key="4">
    <source>
        <dbReference type="ARBA" id="ARBA00022519"/>
    </source>
</evidence>
<evidence type="ECO:0000259" key="12">
    <source>
        <dbReference type="PROSITE" id="PS51713"/>
    </source>
</evidence>
<dbReference type="InterPro" id="IPR005662">
    <property type="entry name" value="GTPase_Era-like"/>
</dbReference>
<evidence type="ECO:0000256" key="1">
    <source>
        <dbReference type="ARBA" id="ARBA00007921"/>
    </source>
</evidence>
<evidence type="ECO:0000256" key="2">
    <source>
        <dbReference type="ARBA" id="ARBA00020484"/>
    </source>
</evidence>
<dbReference type="InterPro" id="IPR004044">
    <property type="entry name" value="KH_dom_type_2"/>
</dbReference>
<keyword evidence="4 8" id="KW-0997">Cell inner membrane</keyword>
<dbReference type="FunFam" id="3.40.50.300:FF:000094">
    <property type="entry name" value="GTPase Era"/>
    <property type="match status" value="1"/>
</dbReference>
<dbReference type="SUPFAM" id="SSF52540">
    <property type="entry name" value="P-loop containing nucleoside triphosphate hydrolases"/>
    <property type="match status" value="1"/>
</dbReference>
<feature type="binding site" evidence="8">
    <location>
        <begin position="129"/>
        <end position="132"/>
    </location>
    <ligand>
        <name>GTP</name>
        <dbReference type="ChEBI" id="CHEBI:37565"/>
    </ligand>
</feature>
<evidence type="ECO:0000256" key="8">
    <source>
        <dbReference type="HAMAP-Rule" id="MF_00367"/>
    </source>
</evidence>
<dbReference type="InterPro" id="IPR006073">
    <property type="entry name" value="GTP-bd"/>
</dbReference>
<dbReference type="Gene3D" id="3.30.300.20">
    <property type="match status" value="1"/>
</dbReference>
<proteinExistence type="inferred from homology"/>
<dbReference type="FunFam" id="3.30.300.20:FF:000003">
    <property type="entry name" value="GTPase Era"/>
    <property type="match status" value="1"/>
</dbReference>
<keyword evidence="8" id="KW-1003">Cell membrane</keyword>
<dbReference type="CDD" id="cd04163">
    <property type="entry name" value="Era"/>
    <property type="match status" value="1"/>
</dbReference>
<dbReference type="HOGENOM" id="CLU_038009_1_0_7"/>
<dbReference type="InterPro" id="IPR030388">
    <property type="entry name" value="G_ERA_dom"/>
</dbReference>
<dbReference type="NCBIfam" id="TIGR00231">
    <property type="entry name" value="small_GTP"/>
    <property type="match status" value="1"/>
</dbReference>
<dbReference type="GO" id="GO:0005886">
    <property type="term" value="C:plasma membrane"/>
    <property type="evidence" value="ECO:0007669"/>
    <property type="project" value="UniProtKB-SubCell"/>
</dbReference>
<dbReference type="GO" id="GO:0003924">
    <property type="term" value="F:GTPase activity"/>
    <property type="evidence" value="ECO:0007669"/>
    <property type="project" value="UniProtKB-UniRule"/>
</dbReference>
<dbReference type="PROSITE" id="PS51713">
    <property type="entry name" value="G_ERA"/>
    <property type="match status" value="1"/>
</dbReference>
<comment type="similarity">
    <text evidence="1 8 9 10">Belongs to the TRAFAC class TrmE-Era-EngA-EngB-Septin-like GTPase superfamily. Era GTPase family.</text>
</comment>
<comment type="subunit">
    <text evidence="8">Monomer.</text>
</comment>
<dbReference type="SUPFAM" id="SSF54814">
    <property type="entry name" value="Prokaryotic type KH domain (KH-domain type II)"/>
    <property type="match status" value="1"/>
</dbReference>
<dbReference type="OrthoDB" id="9805918at2"/>
<evidence type="ECO:0000259" key="11">
    <source>
        <dbReference type="PROSITE" id="PS50823"/>
    </source>
</evidence>
<dbReference type="HAMAP" id="MF_00367">
    <property type="entry name" value="GTPase_Era"/>
    <property type="match status" value="1"/>
</dbReference>
<dbReference type="NCBIfam" id="NF000908">
    <property type="entry name" value="PRK00089.1"/>
    <property type="match status" value="1"/>
</dbReference>
<evidence type="ECO:0000256" key="10">
    <source>
        <dbReference type="RuleBase" id="RU003761"/>
    </source>
</evidence>
<feature type="domain" description="Era-type G" evidence="12">
    <location>
        <begin position="12"/>
        <end position="179"/>
    </location>
</feature>
<keyword evidence="8" id="KW-0699">rRNA-binding</keyword>
<dbReference type="EMBL" id="CP000142">
    <property type="protein sequence ID" value="ABA88651.1"/>
    <property type="molecule type" value="Genomic_DNA"/>
</dbReference>
<evidence type="ECO:0000313" key="13">
    <source>
        <dbReference type="EMBL" id="ABA88651.1"/>
    </source>
</evidence>
<reference evidence="14" key="1">
    <citation type="submission" date="2005-10" db="EMBL/GenBank/DDBJ databases">
        <title>Complete sequence of Pelobacter carbinolicus DSM 2380.</title>
        <authorList>
            <person name="Copeland A."/>
            <person name="Lucas S."/>
            <person name="Lapidus A."/>
            <person name="Barry K."/>
            <person name="Detter J.C."/>
            <person name="Glavina T."/>
            <person name="Hammon N."/>
            <person name="Israni S."/>
            <person name="Pitluck S."/>
            <person name="Chertkov O."/>
            <person name="Schmutz J."/>
            <person name="Larimer F."/>
            <person name="Land M."/>
            <person name="Kyrpides N."/>
            <person name="Ivanova N."/>
            <person name="Richardson P."/>
        </authorList>
    </citation>
    <scope>NUCLEOTIDE SEQUENCE [LARGE SCALE GENOMIC DNA]</scope>
    <source>
        <strain evidence="14">DSM 2380 / NBRC 103641 / GraBd1</strain>
    </source>
</reference>
<accession>Q3A4Q6</accession>
<feature type="binding site" evidence="8">
    <location>
        <begin position="20"/>
        <end position="27"/>
    </location>
    <ligand>
        <name>GTP</name>
        <dbReference type="ChEBI" id="CHEBI:37565"/>
    </ligand>
</feature>
<reference evidence="13 14" key="2">
    <citation type="journal article" date="2012" name="BMC Genomics">
        <title>The genome of Pelobacter carbinolicus reveals surprising metabolic capabilities and physiological features.</title>
        <authorList>
            <person name="Aklujkar M."/>
            <person name="Haveman S.A."/>
            <person name="Didonato R.Jr."/>
            <person name="Chertkov O."/>
            <person name="Han C.S."/>
            <person name="Land M.L."/>
            <person name="Brown P."/>
            <person name="Lovley D.R."/>
        </authorList>
    </citation>
    <scope>NUCLEOTIDE SEQUENCE [LARGE SCALE GENOMIC DNA]</scope>
    <source>
        <strain evidence="14">DSM 2380 / NBRC 103641 / GraBd1</strain>
    </source>
</reference>
<sequence>MNTENRSEKPFRSGFVAIIGRPNVGKSTLLNSVLGQKIAITSNKPQTTRNRILGIYNQPDAQVLFLDTPGVHKAKGMLNRYMVDQALSTCGDVDVVLMLVEANDRLGGGDDYVLEQVSRSNVPVILVINKVDLIHRPELLPLIEAYTGKYAFSEIIPVSALTGEGTEQLVSSLVKYLPEGPRYYAEDMVTDLPERFIVAEMIREQILKQTHQEIPHGVAVEVDHFEEKPEKNLVVIEACIYVSREGHKKIVLGRGGEKIKSIGKAARYDIERMLGTRVFLDLLVKVEKNWTEERRQLKRFGFE</sequence>
<dbReference type="InterPro" id="IPR015946">
    <property type="entry name" value="KH_dom-like_a/b"/>
</dbReference>
<dbReference type="AlphaFoldDB" id="Q3A4Q6"/>
<protein>
    <recommendedName>
        <fullName evidence="2 8">GTPase Era</fullName>
    </recommendedName>
</protein>
<evidence type="ECO:0000256" key="7">
    <source>
        <dbReference type="ARBA" id="ARBA00023134"/>
    </source>
</evidence>
<keyword evidence="5 8" id="KW-0547">Nucleotide-binding</keyword>
<dbReference type="InterPro" id="IPR009019">
    <property type="entry name" value="KH_sf_prok-type"/>
</dbReference>
<evidence type="ECO:0000313" key="14">
    <source>
        <dbReference type="Proteomes" id="UP000002534"/>
    </source>
</evidence>
<feature type="region of interest" description="G5" evidence="9">
    <location>
        <begin position="158"/>
        <end position="160"/>
    </location>
</feature>
<comment type="subcellular location">
    <subcellularLocation>
        <location evidence="8">Cytoplasm</location>
    </subcellularLocation>
    <subcellularLocation>
        <location evidence="8">Cell inner membrane</location>
        <topology evidence="8">Peripheral membrane protein</topology>
    </subcellularLocation>
</comment>
<dbReference type="Pfam" id="PF07650">
    <property type="entry name" value="KH_2"/>
    <property type="match status" value="1"/>
</dbReference>
<dbReference type="GO" id="GO:0000028">
    <property type="term" value="P:ribosomal small subunit assembly"/>
    <property type="evidence" value="ECO:0007669"/>
    <property type="project" value="TreeGrafter"/>
</dbReference>
<dbReference type="eggNOG" id="COG1159">
    <property type="taxonomic scope" value="Bacteria"/>
</dbReference>
<dbReference type="InterPro" id="IPR005225">
    <property type="entry name" value="Small_GTP-bd"/>
</dbReference>
<feature type="domain" description="KH type-2" evidence="11">
    <location>
        <begin position="202"/>
        <end position="288"/>
    </location>
</feature>
<dbReference type="InterPro" id="IPR027417">
    <property type="entry name" value="P-loop_NTPase"/>
</dbReference>
<feature type="binding site" evidence="8">
    <location>
        <begin position="67"/>
        <end position="71"/>
    </location>
    <ligand>
        <name>GTP</name>
        <dbReference type="ChEBI" id="CHEBI:37565"/>
    </ligand>
</feature>
<feature type="region of interest" description="G3" evidence="9">
    <location>
        <begin position="67"/>
        <end position="70"/>
    </location>
</feature>
<dbReference type="CDD" id="cd22534">
    <property type="entry name" value="KH-II_Era"/>
    <property type="match status" value="1"/>
</dbReference>
<dbReference type="STRING" id="338963.Pcar_1405"/>
<keyword evidence="14" id="KW-1185">Reference proteome</keyword>
<evidence type="ECO:0000256" key="5">
    <source>
        <dbReference type="ARBA" id="ARBA00022741"/>
    </source>
</evidence>
<keyword evidence="6 8" id="KW-0694">RNA-binding</keyword>
<keyword evidence="8" id="KW-0472">Membrane</keyword>
<keyword evidence="8" id="KW-0963">Cytoplasm</keyword>
<keyword evidence="7 8" id="KW-0342">GTP-binding</keyword>
<dbReference type="RefSeq" id="WP_011341134.1">
    <property type="nucleotide sequence ID" value="NC_007498.2"/>
</dbReference>
<name>Q3A4Q6_SYNC1</name>
<dbReference type="GO" id="GO:0005829">
    <property type="term" value="C:cytosol"/>
    <property type="evidence" value="ECO:0007669"/>
    <property type="project" value="TreeGrafter"/>
</dbReference>
<dbReference type="GO" id="GO:0043024">
    <property type="term" value="F:ribosomal small subunit binding"/>
    <property type="evidence" value="ECO:0007669"/>
    <property type="project" value="TreeGrafter"/>
</dbReference>
<feature type="region of interest" description="G2" evidence="9">
    <location>
        <begin position="46"/>
        <end position="50"/>
    </location>
</feature>
<dbReference type="PROSITE" id="PS50823">
    <property type="entry name" value="KH_TYPE_2"/>
    <property type="match status" value="1"/>
</dbReference>
<keyword evidence="3 8" id="KW-0690">Ribosome biogenesis</keyword>
<comment type="function">
    <text evidence="8">An essential GTPase that binds both GDP and GTP, with rapid nucleotide exchange. Plays a role in 16S rRNA processing and 30S ribosomal subunit biogenesis and possibly also in cell cycle regulation and energy metabolism.</text>
</comment>
<dbReference type="KEGG" id="pca:Pcar_1405"/>
<dbReference type="PANTHER" id="PTHR42698">
    <property type="entry name" value="GTPASE ERA"/>
    <property type="match status" value="1"/>
</dbReference>
<feature type="region of interest" description="G4" evidence="9">
    <location>
        <begin position="129"/>
        <end position="132"/>
    </location>
</feature>
<dbReference type="Gene3D" id="3.40.50.300">
    <property type="entry name" value="P-loop containing nucleotide triphosphate hydrolases"/>
    <property type="match status" value="1"/>
</dbReference>
<evidence type="ECO:0000256" key="6">
    <source>
        <dbReference type="ARBA" id="ARBA00022884"/>
    </source>
</evidence>
<feature type="region of interest" description="G1" evidence="9">
    <location>
        <begin position="20"/>
        <end position="27"/>
    </location>
</feature>
<organism evidence="13 14">
    <name type="scientific">Syntrophotalea carbinolica (strain DSM 2380 / NBRC 103641 / GraBd1)</name>
    <name type="common">Pelobacter carbinolicus</name>
    <dbReference type="NCBI Taxonomy" id="338963"/>
    <lineage>
        <taxon>Bacteria</taxon>
        <taxon>Pseudomonadati</taxon>
        <taxon>Thermodesulfobacteriota</taxon>
        <taxon>Desulfuromonadia</taxon>
        <taxon>Desulfuromonadales</taxon>
        <taxon>Syntrophotaleaceae</taxon>
        <taxon>Syntrophotalea</taxon>
    </lineage>
</organism>
<dbReference type="Pfam" id="PF01926">
    <property type="entry name" value="MMR_HSR1"/>
    <property type="match status" value="1"/>
</dbReference>
<evidence type="ECO:0000256" key="3">
    <source>
        <dbReference type="ARBA" id="ARBA00022517"/>
    </source>
</evidence>